<protein>
    <submittedName>
        <fullName evidence="1">Uncharacterized protein</fullName>
    </submittedName>
</protein>
<dbReference type="Proteomes" id="UP000829447">
    <property type="component" value="Linkage Group LG27"/>
</dbReference>
<accession>A0ACC5XUH4</accession>
<reference evidence="1 2" key="1">
    <citation type="journal article" date="2022" name="bioRxiv">
        <title>An ancient truncated duplication of the anti-Mullerian hormone receptor type 2 gene is a potential conserved master sex determinant in the Pangasiidae catfish family.</title>
        <authorList>
            <person name="Wen M."/>
            <person name="Pan Q."/>
            <person name="Jouanno E."/>
            <person name="Montfort J."/>
            <person name="Zahm M."/>
            <person name="Cabau C."/>
            <person name="Klopp C."/>
            <person name="Iampietro C."/>
            <person name="Roques C."/>
            <person name="Bouchez O."/>
            <person name="Castinel A."/>
            <person name="Donnadieu C."/>
            <person name="Parrinello H."/>
            <person name="Poncet C."/>
            <person name="Belmonte E."/>
            <person name="Gautier V."/>
            <person name="Avarre J.-C."/>
            <person name="Dugue R."/>
            <person name="Gustiano R."/>
            <person name="Ha T.T.T."/>
            <person name="Campet M."/>
            <person name="Sriphairoj K."/>
            <person name="Ribolli J."/>
            <person name="de Almeida F.L."/>
            <person name="Desvignes T."/>
            <person name="Postlethwait J.H."/>
            <person name="Bucao C.F."/>
            <person name="Robinson-Rechavi M."/>
            <person name="Bobe J."/>
            <person name="Herpin A."/>
            <person name="Guiguen Y."/>
        </authorList>
    </citation>
    <scope>NUCLEOTIDE SEQUENCE [LARGE SCALE GENOMIC DNA]</scope>
    <source>
        <strain evidence="1">YG-Dec2019</strain>
    </source>
</reference>
<evidence type="ECO:0000313" key="1">
    <source>
        <dbReference type="EMBL" id="MCI4394390.1"/>
    </source>
</evidence>
<proteinExistence type="predicted"/>
<sequence length="215" mass="25134">MQQCRDMKQHETGWRWATGFLIVMLWLQVSLRVTEAANIPKQPEGQDIQAGVQPGVKPRKNIRRVKETVHLLTARGPDGKVVPTLNEKGIYIWWMYHNTRSIFKLEDNSTTLVVPKKGLYFVNLKMYYYIPTGHKCKENLLLVTHIEQYHPSYLEWRDVVKGIDTMQCVDRWYQSVTLSQMVRLEKGTKLRVIINPMNYDFIIGDGSTYFTVTLL</sequence>
<evidence type="ECO:0000313" key="2">
    <source>
        <dbReference type="Proteomes" id="UP000829447"/>
    </source>
</evidence>
<dbReference type="EMBL" id="CM040480">
    <property type="protein sequence ID" value="MCI4394390.1"/>
    <property type="molecule type" value="Genomic_DNA"/>
</dbReference>
<gene>
    <name evidence="1" type="ORF">PGIGA_G00168110</name>
</gene>
<name>A0ACC5XUH4_PANGG</name>
<keyword evidence="2" id="KW-1185">Reference proteome</keyword>
<comment type="caution">
    <text evidence="1">The sequence shown here is derived from an EMBL/GenBank/DDBJ whole genome shotgun (WGS) entry which is preliminary data.</text>
</comment>
<organism evidence="1 2">
    <name type="scientific">Pangasianodon gigas</name>
    <name type="common">Mekong giant catfish</name>
    <name type="synonym">Pangasius gigas</name>
    <dbReference type="NCBI Taxonomy" id="30993"/>
    <lineage>
        <taxon>Eukaryota</taxon>
        <taxon>Metazoa</taxon>
        <taxon>Chordata</taxon>
        <taxon>Craniata</taxon>
        <taxon>Vertebrata</taxon>
        <taxon>Euteleostomi</taxon>
        <taxon>Actinopterygii</taxon>
        <taxon>Neopterygii</taxon>
        <taxon>Teleostei</taxon>
        <taxon>Ostariophysi</taxon>
        <taxon>Siluriformes</taxon>
        <taxon>Pangasiidae</taxon>
        <taxon>Pangasianodon</taxon>
    </lineage>
</organism>